<reference evidence="2" key="1">
    <citation type="journal article" date="2015" name="PLoS Genet.">
        <title>Genome Sequence and Transcriptome Analyses of Chrysochromulina tobin: Metabolic Tools for Enhanced Algal Fitness in the Prominent Order Prymnesiales (Haptophyceae).</title>
        <authorList>
            <person name="Hovde B.T."/>
            <person name="Deodato C.R."/>
            <person name="Hunsperger H.M."/>
            <person name="Ryken S.A."/>
            <person name="Yost W."/>
            <person name="Jha R.K."/>
            <person name="Patterson J."/>
            <person name="Monnat R.J. Jr."/>
            <person name="Barlow S.B."/>
            <person name="Starkenburg S.R."/>
            <person name="Cattolico R.A."/>
        </authorList>
    </citation>
    <scope>NUCLEOTIDE SEQUENCE</scope>
    <source>
        <strain evidence="2">CCMP291</strain>
    </source>
</reference>
<dbReference type="Proteomes" id="UP000037460">
    <property type="component" value="Unassembled WGS sequence"/>
</dbReference>
<gene>
    <name evidence="1" type="ORF">Ctob_013873</name>
</gene>
<name>A0A0M0KB83_9EUKA</name>
<organism evidence="1 2">
    <name type="scientific">Chrysochromulina tobinii</name>
    <dbReference type="NCBI Taxonomy" id="1460289"/>
    <lineage>
        <taxon>Eukaryota</taxon>
        <taxon>Haptista</taxon>
        <taxon>Haptophyta</taxon>
        <taxon>Prymnesiophyceae</taxon>
        <taxon>Prymnesiales</taxon>
        <taxon>Chrysochromulinaceae</taxon>
        <taxon>Chrysochromulina</taxon>
    </lineage>
</organism>
<comment type="caution">
    <text evidence="1">The sequence shown here is derived from an EMBL/GenBank/DDBJ whole genome shotgun (WGS) entry which is preliminary data.</text>
</comment>
<evidence type="ECO:0000313" key="2">
    <source>
        <dbReference type="Proteomes" id="UP000037460"/>
    </source>
</evidence>
<dbReference type="AlphaFoldDB" id="A0A0M0KB83"/>
<sequence length="55" mass="5554">MLLLRRSRVVTTALTFSASAIALAPSSPILLPPSSSLVTTAVPDCKASAMALAPS</sequence>
<protein>
    <submittedName>
        <fullName evidence="1">Uncharacterized protein</fullName>
    </submittedName>
</protein>
<accession>A0A0M0KB83</accession>
<proteinExistence type="predicted"/>
<keyword evidence="2" id="KW-1185">Reference proteome</keyword>
<evidence type="ECO:0000313" key="1">
    <source>
        <dbReference type="EMBL" id="KOO35678.1"/>
    </source>
</evidence>
<dbReference type="EMBL" id="JWZX01000790">
    <property type="protein sequence ID" value="KOO35678.1"/>
    <property type="molecule type" value="Genomic_DNA"/>
</dbReference>